<organism evidence="4 5">
    <name type="scientific">Leptomonas seymouri</name>
    <dbReference type="NCBI Taxonomy" id="5684"/>
    <lineage>
        <taxon>Eukaryota</taxon>
        <taxon>Discoba</taxon>
        <taxon>Euglenozoa</taxon>
        <taxon>Kinetoplastea</taxon>
        <taxon>Metakinetoplastina</taxon>
        <taxon>Trypanosomatida</taxon>
        <taxon>Trypanosomatidae</taxon>
        <taxon>Leishmaniinae</taxon>
        <taxon>Leptomonas</taxon>
    </lineage>
</organism>
<evidence type="ECO:0000313" key="4">
    <source>
        <dbReference type="EMBL" id="KPI86184.1"/>
    </source>
</evidence>
<reference evidence="4 5" key="1">
    <citation type="journal article" date="2015" name="PLoS Pathog.">
        <title>Leptomonas seymouri: Adaptations to the Dixenous Life Cycle Analyzed by Genome Sequencing, Transcriptome Profiling and Co-infection with Leishmania donovani.</title>
        <authorList>
            <person name="Kraeva N."/>
            <person name="Butenko A."/>
            <person name="Hlavacova J."/>
            <person name="Kostygov A."/>
            <person name="Myskova J."/>
            <person name="Grybchuk D."/>
            <person name="Lestinova T."/>
            <person name="Votypka J."/>
            <person name="Volf P."/>
            <person name="Opperdoes F."/>
            <person name="Flegontov P."/>
            <person name="Lukes J."/>
            <person name="Yurchenko V."/>
        </authorList>
    </citation>
    <scope>NUCLEOTIDE SEQUENCE [LARGE SCALE GENOMIC DNA]</scope>
    <source>
        <strain evidence="4 5">ATCC 30220</strain>
    </source>
</reference>
<accession>A0A0N1IKF3</accession>
<feature type="region of interest" description="Disordered" evidence="3">
    <location>
        <begin position="255"/>
        <end position="276"/>
    </location>
</feature>
<dbReference type="OrthoDB" id="1862401at2759"/>
<evidence type="ECO:0000256" key="3">
    <source>
        <dbReference type="SAM" id="MobiDB-lite"/>
    </source>
</evidence>
<gene>
    <name evidence="4" type="ORF">ABL78_4737</name>
</gene>
<name>A0A0N1IKF3_LEPSE</name>
<dbReference type="PANTHER" id="PTHR31642">
    <property type="entry name" value="TRICHOTHECENE 3-O-ACETYLTRANSFERASE"/>
    <property type="match status" value="1"/>
</dbReference>
<dbReference type="PANTHER" id="PTHR31642:SF11">
    <property type="entry name" value="SHIKIMATE O-HYDROXYCINNAMOYLTRANSFERASE"/>
    <property type="match status" value="1"/>
</dbReference>
<keyword evidence="5" id="KW-1185">Reference proteome</keyword>
<evidence type="ECO:0000256" key="2">
    <source>
        <dbReference type="ARBA" id="ARBA00023315"/>
    </source>
</evidence>
<sequence>MPQHPTVLVRRTVEVRCAHTDKDFPIEPFPLGPIEGLIAPAIPIAVSFVYRYSGQMEASLFVSTDLLQQAMSCLLNFYPPLSGRLGLLPNGDREINRLNSGAHFVEATCDLSLRELHEARTGGGERADARFQDVLSMFDLPAGSNALFAPFSPAADRIVNDPLFTIQHTRFACGSVALGVRISHALTDAQGFFQVVRHLMELYGQLRGGEANPTLQKPPQWRPYASTFRAEATPAVVAEALSYQPVAWRVEEPPTQAKATEDGTPAVTVPRPPPSPPSLEVVGRELYFSAEQLRELKRRATSPDGKGWASTFEALSAFLWQCVYVARCAVYLRESCTTDDPLRWPIADFLTSINLRDRFLRAPEGDAADYFPVGCFPISTKMSPRVLRDGPLHQLAAVVHALLRASELDPTEVQRTVRWMAAQPDRARIRSHFTQGGFMISAWNKLDLYGAAACEGVQPLLVSTPFTCISLVDTLGYILPYPPAFTDTAASPAAADAGNVERCQSAEGDGVVVYMAVDALLWDALSSQELLGKYVH</sequence>
<evidence type="ECO:0008006" key="6">
    <source>
        <dbReference type="Google" id="ProtNLM"/>
    </source>
</evidence>
<comment type="caution">
    <text evidence="4">The sequence shown here is derived from an EMBL/GenBank/DDBJ whole genome shotgun (WGS) entry which is preliminary data.</text>
</comment>
<dbReference type="GO" id="GO:0016747">
    <property type="term" value="F:acyltransferase activity, transferring groups other than amino-acyl groups"/>
    <property type="evidence" value="ECO:0007669"/>
    <property type="project" value="TreeGrafter"/>
</dbReference>
<dbReference type="SUPFAM" id="SSF52777">
    <property type="entry name" value="CoA-dependent acyltransferases"/>
    <property type="match status" value="1"/>
</dbReference>
<dbReference type="Gene3D" id="3.30.559.10">
    <property type="entry name" value="Chloramphenicol acetyltransferase-like domain"/>
    <property type="match status" value="2"/>
</dbReference>
<keyword evidence="1" id="KW-0808">Transferase</keyword>
<evidence type="ECO:0000256" key="1">
    <source>
        <dbReference type="ARBA" id="ARBA00022679"/>
    </source>
</evidence>
<dbReference type="EMBL" id="LJSK01000143">
    <property type="protein sequence ID" value="KPI86184.1"/>
    <property type="molecule type" value="Genomic_DNA"/>
</dbReference>
<dbReference type="InterPro" id="IPR050317">
    <property type="entry name" value="Plant_Fungal_Acyltransferase"/>
</dbReference>
<dbReference type="OMA" id="CATRSSI"/>
<dbReference type="Proteomes" id="UP000038009">
    <property type="component" value="Unassembled WGS sequence"/>
</dbReference>
<evidence type="ECO:0000313" key="5">
    <source>
        <dbReference type="Proteomes" id="UP000038009"/>
    </source>
</evidence>
<dbReference type="AlphaFoldDB" id="A0A0N1IKF3"/>
<dbReference type="Pfam" id="PF02458">
    <property type="entry name" value="Transferase"/>
    <property type="match status" value="1"/>
</dbReference>
<dbReference type="InterPro" id="IPR023213">
    <property type="entry name" value="CAT-like_dom_sf"/>
</dbReference>
<proteinExistence type="predicted"/>
<dbReference type="VEuPathDB" id="TriTrypDB:Lsey_0143_0020"/>
<keyword evidence="2" id="KW-0012">Acyltransferase</keyword>
<protein>
    <recommendedName>
        <fullName evidence="6">Transferase family protein</fullName>
    </recommendedName>
</protein>